<reference evidence="1 2" key="1">
    <citation type="submission" date="2013-11" db="EMBL/GenBank/DDBJ databases">
        <title>Single cell genomics of uncultured Tannerella BU063 (oral taxon 286).</title>
        <authorList>
            <person name="Beall C.J."/>
            <person name="Campbell A.G."/>
            <person name="Griffen A.L."/>
            <person name="Podar M."/>
            <person name="Leys E.J."/>
        </authorList>
    </citation>
    <scope>NUCLEOTIDE SEQUENCE [LARGE SCALE GENOMIC DNA]</scope>
    <source>
        <strain evidence="1">Cell 5</strain>
    </source>
</reference>
<dbReference type="EMBL" id="AYYC01000505">
    <property type="protein sequence ID" value="ETK05542.1"/>
    <property type="molecule type" value="Genomic_DNA"/>
</dbReference>
<sequence>MAEERKLAIDVVYVGVADPGDGVPGTSFTQVSTVESGSIQYNVNDPQKTEFKRYGSDKPWAVILKAGEADTLVLNIPSPTMDERKLFMGGELNGTKDEWKKPVVTPSIRKTLMLKTKPYGGKQLVYTFVNCDVFGKITQLPGEDTTEILQVQFTVLGATTAAGVENTPMIVESKDAA</sequence>
<evidence type="ECO:0008006" key="3">
    <source>
        <dbReference type="Google" id="ProtNLM"/>
    </source>
</evidence>
<name>W2CGD6_9BACT</name>
<comment type="caution">
    <text evidence="1">The sequence shown here is derived from an EMBL/GenBank/DDBJ whole genome shotgun (WGS) entry which is preliminary data.</text>
</comment>
<dbReference type="Proteomes" id="UP000018872">
    <property type="component" value="Unassembled WGS sequence"/>
</dbReference>
<evidence type="ECO:0000313" key="2">
    <source>
        <dbReference type="Proteomes" id="UP000018872"/>
    </source>
</evidence>
<dbReference type="PATRIC" id="fig|1410950.3.peg.208"/>
<gene>
    <name evidence="1" type="ORF">T229_02865</name>
</gene>
<dbReference type="AlphaFoldDB" id="W2CGD6"/>
<protein>
    <recommendedName>
        <fullName evidence="3">Phage tail protein</fullName>
    </recommendedName>
</protein>
<accession>W2CGD6</accession>
<evidence type="ECO:0000313" key="1">
    <source>
        <dbReference type="EMBL" id="ETK05542.1"/>
    </source>
</evidence>
<organism evidence="1 2">
    <name type="scientific">Tannerella sp. oral taxon BU063 isolate Cell 5</name>
    <dbReference type="NCBI Taxonomy" id="1410950"/>
    <lineage>
        <taxon>Bacteria</taxon>
        <taxon>Pseudomonadati</taxon>
        <taxon>Bacteroidota</taxon>
        <taxon>Bacteroidia</taxon>
        <taxon>Bacteroidales</taxon>
        <taxon>Tannerellaceae</taxon>
        <taxon>Tannerella</taxon>
    </lineage>
</organism>
<proteinExistence type="predicted"/>